<protein>
    <submittedName>
        <fullName evidence="1">Uncharacterized protein</fullName>
    </submittedName>
</protein>
<dbReference type="AlphaFoldDB" id="F3KKN8"/>
<dbReference type="STRING" id="886738.Nlim_1062"/>
<evidence type="ECO:0000313" key="1">
    <source>
        <dbReference type="EMBL" id="EGG42047.1"/>
    </source>
</evidence>
<sequence>MSSGEIPKAICFFGGMISANALFKLGPNIRNDTASKVKIIVICLFTFFNCSSSYIRLDLKSYFILCDIQD</sequence>
<organism evidence="1">
    <name type="scientific">Candidatus Nitrosarchaeum limnium SFB1</name>
    <dbReference type="NCBI Taxonomy" id="886738"/>
    <lineage>
        <taxon>Archaea</taxon>
        <taxon>Nitrososphaerota</taxon>
        <taxon>Nitrososphaeria</taxon>
        <taxon>Nitrosopumilales</taxon>
        <taxon>Nitrosopumilaceae</taxon>
        <taxon>Nitrosarchaeum</taxon>
    </lineage>
</organism>
<comment type="caution">
    <text evidence="1">The sequence shown here is derived from an EMBL/GenBank/DDBJ whole genome shotgun (WGS) entry which is preliminary data.</text>
</comment>
<accession>F3KKN8</accession>
<gene>
    <name evidence="1" type="ORF">Nlim_1062</name>
</gene>
<dbReference type="EMBL" id="AEGP01000040">
    <property type="protein sequence ID" value="EGG42047.1"/>
    <property type="molecule type" value="Genomic_DNA"/>
</dbReference>
<proteinExistence type="predicted"/>
<reference evidence="1" key="1">
    <citation type="journal article" date="2011" name="PLoS ONE">
        <title>Genome of a low-salinity ammonia-oxidizing archaeon determined by single-cell and metagenomic analysis.</title>
        <authorList>
            <person name="Blainey P.C."/>
            <person name="Mosier A.C."/>
            <person name="Potanina A."/>
            <person name="Francis C.A."/>
            <person name="Quake S.R."/>
        </authorList>
    </citation>
    <scope>NUCLEOTIDE SEQUENCE [LARGE SCALE GENOMIC DNA]</scope>
    <source>
        <strain evidence="1">SFB1</strain>
    </source>
</reference>
<dbReference type="Proteomes" id="UP000004348">
    <property type="component" value="Chromosome"/>
</dbReference>
<name>F3KKN8_9ARCH</name>
<dbReference type="HOGENOM" id="CLU_2747981_0_0_2"/>